<proteinExistence type="predicted"/>
<accession>A0ABX2TYT8</accession>
<protein>
    <submittedName>
        <fullName evidence="1">Uncharacterized protein</fullName>
    </submittedName>
</protein>
<keyword evidence="2" id="KW-1185">Reference proteome</keyword>
<dbReference type="EMBL" id="LITS01000001">
    <property type="protein sequence ID" value="OAA89446.1"/>
    <property type="molecule type" value="Genomic_DNA"/>
</dbReference>
<comment type="caution">
    <text evidence="1">The sequence shown here is derived from an EMBL/GenBank/DDBJ whole genome shotgun (WGS) entry which is preliminary data.</text>
</comment>
<organism evidence="1 2">
    <name type="scientific">Clostridium ljungdahlii (strain ATCC 55383 / DSM 13528 / PETC)</name>
    <dbReference type="NCBI Taxonomy" id="748727"/>
    <lineage>
        <taxon>Bacteria</taxon>
        <taxon>Bacillati</taxon>
        <taxon>Bacillota</taxon>
        <taxon>Clostridia</taxon>
        <taxon>Eubacteriales</taxon>
        <taxon>Clostridiaceae</taxon>
        <taxon>Clostridium</taxon>
    </lineage>
</organism>
<sequence length="40" mass="4810">MNPLLFNKYSENLNKLLEDIPHYFYTIMESKLENVVATYI</sequence>
<evidence type="ECO:0000313" key="2">
    <source>
        <dbReference type="Proteomes" id="UP000077020"/>
    </source>
</evidence>
<gene>
    <name evidence="1" type="ORF">WX45_01278</name>
</gene>
<reference evidence="1 2" key="1">
    <citation type="journal article" date="2016" name="Biotechnol. Bioeng.">
        <title>Traits of selected Clostridium strains for syngas fermentation to ethanol.</title>
        <authorList>
            <person name="Martin M.E."/>
            <person name="Richter H."/>
            <person name="Saha S."/>
            <person name="Angenent L.T."/>
        </authorList>
    </citation>
    <scope>NUCLEOTIDE SEQUENCE [LARGE SCALE GENOMIC DNA]</scope>
    <source>
        <strain evidence="1 2">PETC</strain>
    </source>
</reference>
<name>A0ABX2TYT8_CLOLD</name>
<evidence type="ECO:0000313" key="1">
    <source>
        <dbReference type="EMBL" id="OAA89446.1"/>
    </source>
</evidence>
<dbReference type="Proteomes" id="UP000077020">
    <property type="component" value="Unassembled WGS sequence"/>
</dbReference>